<sequence>MGCSSPETKDFMAKIGESVSDCGLMHTTVALRNQSSEMSGNDDHGGKPRSENDDVSGQRGTVHFLQEDLPREAQTKIPASPGKKTSTTEEDRLSRHGGINTRTRPPSLLEQGLLPEFRKGPSPFSFSASLQLTIFYAGTVHVYDNVSFDKAQAIALLAGESSSPKCGFVPRSEETEKRIHISQPHLPSMFKLEADLPVARKNSLRRFLVFLKSVITGNVNRRQGSECECQLLSFTLPLPSMILLSRTNC</sequence>
<dbReference type="Proteomes" id="UP000233551">
    <property type="component" value="Unassembled WGS sequence"/>
</dbReference>
<dbReference type="InterPro" id="IPR040390">
    <property type="entry name" value="TIFY/JAZ"/>
</dbReference>
<feature type="compositionally biased region" description="Polar residues" evidence="3">
    <location>
        <begin position="30"/>
        <end position="39"/>
    </location>
</feature>
<evidence type="ECO:0000256" key="1">
    <source>
        <dbReference type="ARBA" id="ARBA00008614"/>
    </source>
</evidence>
<keyword evidence="2" id="KW-0539">Nucleus</keyword>
<dbReference type="GO" id="GO:2000022">
    <property type="term" value="P:regulation of jasmonic acid mediated signaling pathway"/>
    <property type="evidence" value="ECO:0007669"/>
    <property type="project" value="UniProtKB-UniRule"/>
</dbReference>
<dbReference type="GO" id="GO:0031347">
    <property type="term" value="P:regulation of defense response"/>
    <property type="evidence" value="ECO:0007669"/>
    <property type="project" value="UniProtKB-UniRule"/>
</dbReference>
<gene>
    <name evidence="5" type="ORF">CRG98_026634</name>
</gene>
<dbReference type="AlphaFoldDB" id="A0A2I0J9X8"/>
<comment type="function">
    <text evidence="2">Repressor of jasmonate responses.</text>
</comment>
<dbReference type="PANTHER" id="PTHR33077">
    <property type="entry name" value="PROTEIN TIFY 4A-RELATED-RELATED"/>
    <property type="match status" value="1"/>
</dbReference>
<comment type="subcellular location">
    <subcellularLocation>
        <location evidence="2">Nucleus</location>
    </subcellularLocation>
</comment>
<dbReference type="STRING" id="22663.A0A2I0J9X8"/>
<dbReference type="InterPro" id="IPR010399">
    <property type="entry name" value="Tify_dom"/>
</dbReference>
<feature type="region of interest" description="Disordered" evidence="3">
    <location>
        <begin position="30"/>
        <end position="107"/>
    </location>
</feature>
<accession>A0A2I0J9X8</accession>
<keyword evidence="2" id="KW-1184">Jasmonic acid signaling pathway</keyword>
<feature type="compositionally biased region" description="Basic and acidic residues" evidence="3">
    <location>
        <begin position="65"/>
        <end position="74"/>
    </location>
</feature>
<keyword evidence="6" id="KW-1185">Reference proteome</keyword>
<evidence type="ECO:0000256" key="3">
    <source>
        <dbReference type="SAM" id="MobiDB-lite"/>
    </source>
</evidence>
<evidence type="ECO:0000313" key="5">
    <source>
        <dbReference type="EMBL" id="PKI53054.1"/>
    </source>
</evidence>
<proteinExistence type="inferred from homology"/>
<organism evidence="5 6">
    <name type="scientific">Punica granatum</name>
    <name type="common">Pomegranate</name>
    <dbReference type="NCBI Taxonomy" id="22663"/>
    <lineage>
        <taxon>Eukaryota</taxon>
        <taxon>Viridiplantae</taxon>
        <taxon>Streptophyta</taxon>
        <taxon>Embryophyta</taxon>
        <taxon>Tracheophyta</taxon>
        <taxon>Spermatophyta</taxon>
        <taxon>Magnoliopsida</taxon>
        <taxon>eudicotyledons</taxon>
        <taxon>Gunneridae</taxon>
        <taxon>Pentapetalae</taxon>
        <taxon>rosids</taxon>
        <taxon>malvids</taxon>
        <taxon>Myrtales</taxon>
        <taxon>Lythraceae</taxon>
        <taxon>Punica</taxon>
    </lineage>
</organism>
<evidence type="ECO:0000313" key="6">
    <source>
        <dbReference type="Proteomes" id="UP000233551"/>
    </source>
</evidence>
<feature type="domain" description="Tify" evidence="4">
    <location>
        <begin position="125"/>
        <end position="160"/>
    </location>
</feature>
<dbReference type="GO" id="GO:0005634">
    <property type="term" value="C:nucleus"/>
    <property type="evidence" value="ECO:0007669"/>
    <property type="project" value="UniProtKB-SubCell"/>
</dbReference>
<comment type="similarity">
    <text evidence="1 2">Belongs to the TIFY/JAZ family.</text>
</comment>
<name>A0A2I0J9X8_PUNGR</name>
<comment type="domain">
    <text evidence="2">The jas domain is required for interaction with COI1.</text>
</comment>
<evidence type="ECO:0000256" key="2">
    <source>
        <dbReference type="RuleBase" id="RU369065"/>
    </source>
</evidence>
<feature type="compositionally biased region" description="Basic and acidic residues" evidence="3">
    <location>
        <begin position="41"/>
        <end position="52"/>
    </location>
</feature>
<protein>
    <recommendedName>
        <fullName evidence="2">Protein TIFY</fullName>
    </recommendedName>
    <alternativeName>
        <fullName evidence="2">Jasmonate ZIM domain-containing protein</fullName>
    </alternativeName>
</protein>
<dbReference type="PROSITE" id="PS51320">
    <property type="entry name" value="TIFY"/>
    <property type="match status" value="1"/>
</dbReference>
<dbReference type="GO" id="GO:0009611">
    <property type="term" value="P:response to wounding"/>
    <property type="evidence" value="ECO:0007669"/>
    <property type="project" value="UniProtKB-UniRule"/>
</dbReference>
<dbReference type="EMBL" id="PGOL01001887">
    <property type="protein sequence ID" value="PKI53054.1"/>
    <property type="molecule type" value="Genomic_DNA"/>
</dbReference>
<comment type="caution">
    <text evidence="5">The sequence shown here is derived from an EMBL/GenBank/DDBJ whole genome shotgun (WGS) entry which is preliminary data.</text>
</comment>
<dbReference type="Pfam" id="PF06200">
    <property type="entry name" value="tify"/>
    <property type="match status" value="1"/>
</dbReference>
<reference evidence="5 6" key="1">
    <citation type="submission" date="2017-11" db="EMBL/GenBank/DDBJ databases">
        <title>De-novo sequencing of pomegranate (Punica granatum L.) genome.</title>
        <authorList>
            <person name="Akparov Z."/>
            <person name="Amiraslanov A."/>
            <person name="Hajiyeva S."/>
            <person name="Abbasov M."/>
            <person name="Kaur K."/>
            <person name="Hamwieh A."/>
            <person name="Solovyev V."/>
            <person name="Salamov A."/>
            <person name="Braich B."/>
            <person name="Kosarev P."/>
            <person name="Mahmoud A."/>
            <person name="Hajiyev E."/>
            <person name="Babayeva S."/>
            <person name="Izzatullayeva V."/>
            <person name="Mammadov A."/>
            <person name="Mammadov A."/>
            <person name="Sharifova S."/>
            <person name="Ojaghi J."/>
            <person name="Eynullazada K."/>
            <person name="Bayramov B."/>
            <person name="Abdulazimova A."/>
            <person name="Shahmuradov I."/>
        </authorList>
    </citation>
    <scope>NUCLEOTIDE SEQUENCE [LARGE SCALE GENOMIC DNA]</scope>
    <source>
        <strain evidence="6">cv. AG2017</strain>
        <tissue evidence="5">Leaf</tissue>
    </source>
</reference>
<evidence type="ECO:0000259" key="4">
    <source>
        <dbReference type="PROSITE" id="PS51320"/>
    </source>
</evidence>
<dbReference type="PANTHER" id="PTHR33077:SF102">
    <property type="entry name" value="PROTEIN TIFY"/>
    <property type="match status" value="1"/>
</dbReference>
<dbReference type="SMART" id="SM00979">
    <property type="entry name" value="TIFY"/>
    <property type="match status" value="1"/>
</dbReference>